<dbReference type="Proteomes" id="UP000248987">
    <property type="component" value="Unassembled WGS sequence"/>
</dbReference>
<dbReference type="AlphaFoldDB" id="A0A1A7QYD7"/>
<reference evidence="2 3" key="1">
    <citation type="submission" date="2018-06" db="EMBL/GenBank/DDBJ databases">
        <title>Genomic Encyclopedia of Archaeal and Bacterial Type Strains, Phase II (KMG-II): from individual species to whole genera.</title>
        <authorList>
            <person name="Goeker M."/>
        </authorList>
    </citation>
    <scope>NUCLEOTIDE SEQUENCE [LARGE SCALE GENOMIC DNA]</scope>
    <source>
        <strain evidence="2 3">DSM 12408</strain>
    </source>
</reference>
<dbReference type="STRING" id="49280.A9996_14580"/>
<evidence type="ECO:0008006" key="4">
    <source>
        <dbReference type="Google" id="ProtNLM"/>
    </source>
</evidence>
<sequence>MFDKQKLSVFFVLFVLLSTSLSAQTSDLLRIEYLNLPNSNTNNSVNRFRGLFQLPIKIQEGSYLVVGGDYRYLDLKLENVPFDTADLQSVQTIEGSIGYLHKHKESDWLYGFKVGLRLASNFDSKLISDDYLYLVGAYAIRDRTKEGLADKPNRLVLGLDYSTTPGRNYPLPIVNYYREFHPNWTYTLGVPKTNVRYKFDAKNHVQAFVTLDNFFANIQGNKTVNGKVAENISQTIILGGLGYEHYFTEHLLYYGYAAYSISNDYRLRNKERDDIYTIDDKNSLYIRTGIKFKY</sequence>
<keyword evidence="1" id="KW-0732">Signal</keyword>
<gene>
    <name evidence="2" type="ORF">LX77_03465</name>
</gene>
<evidence type="ECO:0000256" key="1">
    <source>
        <dbReference type="SAM" id="SignalP"/>
    </source>
</evidence>
<evidence type="ECO:0000313" key="2">
    <source>
        <dbReference type="EMBL" id="RAJ19722.1"/>
    </source>
</evidence>
<dbReference type="RefSeq" id="WP_066436617.1">
    <property type="nucleotide sequence ID" value="NZ_LZRN01000035.1"/>
</dbReference>
<feature type="chain" id="PRO_5030025418" description="Outer membrane protein with beta-barrel domain" evidence="1">
    <location>
        <begin position="24"/>
        <end position="294"/>
    </location>
</feature>
<organism evidence="2 3">
    <name type="scientific">Gelidibacter algens</name>
    <dbReference type="NCBI Taxonomy" id="49280"/>
    <lineage>
        <taxon>Bacteria</taxon>
        <taxon>Pseudomonadati</taxon>
        <taxon>Bacteroidota</taxon>
        <taxon>Flavobacteriia</taxon>
        <taxon>Flavobacteriales</taxon>
        <taxon>Flavobacteriaceae</taxon>
        <taxon>Gelidibacter</taxon>
    </lineage>
</organism>
<comment type="caution">
    <text evidence="2">The sequence shown here is derived from an EMBL/GenBank/DDBJ whole genome shotgun (WGS) entry which is preliminary data.</text>
</comment>
<evidence type="ECO:0000313" key="3">
    <source>
        <dbReference type="Proteomes" id="UP000248987"/>
    </source>
</evidence>
<name>A0A1A7QYD7_9FLAO</name>
<dbReference type="EMBL" id="QLLQ01000020">
    <property type="protein sequence ID" value="RAJ19722.1"/>
    <property type="molecule type" value="Genomic_DNA"/>
</dbReference>
<accession>A0A1A7QYD7</accession>
<proteinExistence type="predicted"/>
<keyword evidence="3" id="KW-1185">Reference proteome</keyword>
<feature type="signal peptide" evidence="1">
    <location>
        <begin position="1"/>
        <end position="23"/>
    </location>
</feature>
<protein>
    <recommendedName>
        <fullName evidence="4">Outer membrane protein with beta-barrel domain</fullName>
    </recommendedName>
</protein>